<accession>A0ABW5I6H2</accession>
<name>A0ABW5I6H2_9PSEU</name>
<dbReference type="Proteomes" id="UP001597542">
    <property type="component" value="Unassembled WGS sequence"/>
</dbReference>
<evidence type="ECO:0000313" key="1">
    <source>
        <dbReference type="EMBL" id="MFD2484526.1"/>
    </source>
</evidence>
<protein>
    <submittedName>
        <fullName evidence="1">Uncharacterized protein</fullName>
    </submittedName>
</protein>
<sequence length="47" mass="5032">MSSCALVFARGDRVLAIRTDSTNIDATAQQAELTRLAPTFAAAFDED</sequence>
<reference evidence="2" key="1">
    <citation type="journal article" date="2019" name="Int. J. Syst. Evol. Microbiol.">
        <title>The Global Catalogue of Microorganisms (GCM) 10K type strain sequencing project: providing services to taxonomists for standard genome sequencing and annotation.</title>
        <authorList>
            <consortium name="The Broad Institute Genomics Platform"/>
            <consortium name="The Broad Institute Genome Sequencing Center for Infectious Disease"/>
            <person name="Wu L."/>
            <person name="Ma J."/>
        </authorList>
    </citation>
    <scope>NUCLEOTIDE SEQUENCE [LARGE SCALE GENOMIC DNA]</scope>
    <source>
        <strain evidence="2">CGMCC 4.7638</strain>
    </source>
</reference>
<keyword evidence="2" id="KW-1185">Reference proteome</keyword>
<gene>
    <name evidence="1" type="ORF">ACFSUT_29925</name>
</gene>
<evidence type="ECO:0000313" key="2">
    <source>
        <dbReference type="Proteomes" id="UP001597542"/>
    </source>
</evidence>
<comment type="caution">
    <text evidence="1">The sequence shown here is derived from an EMBL/GenBank/DDBJ whole genome shotgun (WGS) entry which is preliminary data.</text>
</comment>
<organism evidence="1 2">
    <name type="scientific">Amycolatopsis albidoflavus</name>
    <dbReference type="NCBI Taxonomy" id="102226"/>
    <lineage>
        <taxon>Bacteria</taxon>
        <taxon>Bacillati</taxon>
        <taxon>Actinomycetota</taxon>
        <taxon>Actinomycetes</taxon>
        <taxon>Pseudonocardiales</taxon>
        <taxon>Pseudonocardiaceae</taxon>
        <taxon>Amycolatopsis</taxon>
    </lineage>
</organism>
<proteinExistence type="predicted"/>
<dbReference type="RefSeq" id="WP_344275360.1">
    <property type="nucleotide sequence ID" value="NZ_BAAAHV010000012.1"/>
</dbReference>
<dbReference type="EMBL" id="JBHUKQ010000015">
    <property type="protein sequence ID" value="MFD2484526.1"/>
    <property type="molecule type" value="Genomic_DNA"/>
</dbReference>